<evidence type="ECO:0000256" key="7">
    <source>
        <dbReference type="ARBA" id="ARBA00023211"/>
    </source>
</evidence>
<feature type="binding site" evidence="11">
    <location>
        <begin position="200"/>
        <end position="202"/>
    </location>
    <ligand>
        <name>substrate</name>
    </ligand>
</feature>
<dbReference type="PIRSF" id="PIRSF004532">
    <property type="entry name" value="GlpX"/>
    <property type="match status" value="1"/>
</dbReference>
<dbReference type="UniPathway" id="UPA00138"/>
<evidence type="ECO:0000256" key="9">
    <source>
        <dbReference type="PIRNR" id="PIRNR004532"/>
    </source>
</evidence>
<sequence length="347" mass="36564">MTASTPVPSRREAPDRNLALELVRVTEAGAMAAGRWVGRGEKERGDGAAVDAMRQLVATVSMRGVVVIGEGEKDEAPMLYNGEEVGDGTGPEVDFAVDPIDGTTLMAKGSPGAIAVLAVAERGAMFDPSAVFYMEKIAVGPEAADVIDLGAPIAENLRRVAKAKNSSVSDLTVCILDRPRHQRHIQEVRAAGARIRLISDGDVAGAIACARPDSGTDMLIGIGGTPEGIIAAAAMRCMGGALQGRLAPKDDEERQKAIDAGHDLDRILSTEDLVAGENIFFCATGVTDGELLKGARYFSGGAHTQSIVMRSKSGTVRMIDAYHRLTKLREYSSVDFVGDEHAVPPMP</sequence>
<feature type="binding site" evidence="11">
    <location>
        <position position="133"/>
    </location>
    <ligand>
        <name>substrate</name>
    </ligand>
</feature>
<dbReference type="Proteomes" id="UP000221961">
    <property type="component" value="Chromosome"/>
</dbReference>
<evidence type="ECO:0000256" key="6">
    <source>
        <dbReference type="ARBA" id="ARBA00022801"/>
    </source>
</evidence>
<dbReference type="GO" id="GO:0030388">
    <property type="term" value="P:fructose 1,6-bisphosphate metabolic process"/>
    <property type="evidence" value="ECO:0007669"/>
    <property type="project" value="TreeGrafter"/>
</dbReference>
<dbReference type="AlphaFoldDB" id="A0A164KFU2"/>
<dbReference type="GO" id="GO:0005829">
    <property type="term" value="C:cytosol"/>
    <property type="evidence" value="ECO:0007669"/>
    <property type="project" value="TreeGrafter"/>
</dbReference>
<keyword evidence="5 10" id="KW-0479">Metal-binding</keyword>
<dbReference type="CDD" id="cd01516">
    <property type="entry name" value="FBPase_glpX"/>
    <property type="match status" value="1"/>
</dbReference>
<feature type="binding site" evidence="11">
    <location>
        <begin position="101"/>
        <end position="103"/>
    </location>
    <ligand>
        <name>substrate</name>
    </ligand>
</feature>
<evidence type="ECO:0000313" key="14">
    <source>
        <dbReference type="Proteomes" id="UP000076512"/>
    </source>
</evidence>
<reference evidence="12 15" key="2">
    <citation type="submission" date="2017-10" db="EMBL/GenBank/DDBJ databases">
        <title>Comparative genomics between pathogenic Norcardia.</title>
        <authorList>
            <person name="Zeng L."/>
        </authorList>
    </citation>
    <scope>NUCLEOTIDE SEQUENCE [LARGE SCALE GENOMIC DNA]</scope>
    <source>
        <strain evidence="12 15">NC_YFY_NT001</strain>
    </source>
</reference>
<evidence type="ECO:0000256" key="4">
    <source>
        <dbReference type="ARBA" id="ARBA00008989"/>
    </source>
</evidence>
<dbReference type="Gene3D" id="3.30.540.10">
    <property type="entry name" value="Fructose-1,6-Bisphosphatase, subunit A, domain 1"/>
    <property type="match status" value="1"/>
</dbReference>
<proteinExistence type="inferred from homology"/>
<comment type="subcellular location">
    <subcellularLocation>
        <location evidence="2">Cytoplasm</location>
    </subcellularLocation>
</comment>
<evidence type="ECO:0000256" key="5">
    <source>
        <dbReference type="ARBA" id="ARBA00022723"/>
    </source>
</evidence>
<feature type="binding site" evidence="10">
    <location>
        <position position="101"/>
    </location>
    <ligand>
        <name>Mn(2+)</name>
        <dbReference type="ChEBI" id="CHEBI:29035"/>
        <label>2</label>
    </ligand>
</feature>
<keyword evidence="14" id="KW-1185">Reference proteome</keyword>
<dbReference type="Gene3D" id="3.40.190.90">
    <property type="match status" value="1"/>
</dbReference>
<dbReference type="PANTHER" id="PTHR30447">
    <property type="entry name" value="FRUCTOSE-1,6-BISPHOSPHATASE CLASS 2"/>
    <property type="match status" value="1"/>
</dbReference>
<dbReference type="Proteomes" id="UP000076512">
    <property type="component" value="Unassembled WGS sequence"/>
</dbReference>
<dbReference type="GO" id="GO:0006094">
    <property type="term" value="P:gluconeogenesis"/>
    <property type="evidence" value="ECO:0007669"/>
    <property type="project" value="UniProtKB-UniPathway"/>
</dbReference>
<protein>
    <recommendedName>
        <fullName evidence="9">Fructose-1,6-bisphosphatase</fullName>
    </recommendedName>
</protein>
<feature type="binding site" evidence="11">
    <location>
        <position position="224"/>
    </location>
    <ligand>
        <name>substrate</name>
    </ligand>
</feature>
<dbReference type="EMBL" id="LWGR01000012">
    <property type="protein sequence ID" value="KZM71353.1"/>
    <property type="molecule type" value="Genomic_DNA"/>
</dbReference>
<comment type="catalytic activity">
    <reaction evidence="1">
        <text>beta-D-fructose 1,6-bisphosphate + H2O = beta-D-fructose 6-phosphate + phosphate</text>
        <dbReference type="Rhea" id="RHEA:11064"/>
        <dbReference type="ChEBI" id="CHEBI:15377"/>
        <dbReference type="ChEBI" id="CHEBI:32966"/>
        <dbReference type="ChEBI" id="CHEBI:43474"/>
        <dbReference type="ChEBI" id="CHEBI:57634"/>
        <dbReference type="EC" id="3.1.3.11"/>
    </reaction>
</comment>
<evidence type="ECO:0000256" key="1">
    <source>
        <dbReference type="ARBA" id="ARBA00001273"/>
    </source>
</evidence>
<organism evidence="13 14">
    <name type="scientific">Nocardia terpenica</name>
    <dbReference type="NCBI Taxonomy" id="455432"/>
    <lineage>
        <taxon>Bacteria</taxon>
        <taxon>Bacillati</taxon>
        <taxon>Actinomycetota</taxon>
        <taxon>Actinomycetes</taxon>
        <taxon>Mycobacteriales</taxon>
        <taxon>Nocardiaceae</taxon>
        <taxon>Nocardia</taxon>
    </lineage>
</organism>
<dbReference type="InterPro" id="IPR004464">
    <property type="entry name" value="FBPase_class-2/SBPase"/>
</dbReference>
<dbReference type="FunFam" id="3.40.190.90:FF:000001">
    <property type="entry name" value="Fructose-1,6-bisphosphatase"/>
    <property type="match status" value="1"/>
</dbReference>
<dbReference type="OrthoDB" id="9779353at2"/>
<evidence type="ECO:0000256" key="10">
    <source>
        <dbReference type="PIRSR" id="PIRSR004532-1"/>
    </source>
</evidence>
<evidence type="ECO:0000256" key="11">
    <source>
        <dbReference type="PIRSR" id="PIRSR004532-2"/>
    </source>
</evidence>
<dbReference type="PANTHER" id="PTHR30447:SF0">
    <property type="entry name" value="FRUCTOSE-1,6-BISPHOSPHATASE 1 CLASS 2-RELATED"/>
    <property type="match status" value="1"/>
</dbReference>
<dbReference type="GO" id="GO:0046872">
    <property type="term" value="F:metal ion binding"/>
    <property type="evidence" value="ECO:0007669"/>
    <property type="project" value="UniProtKB-KW"/>
</dbReference>
<dbReference type="GO" id="GO:0042132">
    <property type="term" value="F:fructose 1,6-bisphosphate 1-phosphatase activity"/>
    <property type="evidence" value="ECO:0007669"/>
    <property type="project" value="UniProtKB-EC"/>
</dbReference>
<feature type="binding site" evidence="10">
    <location>
        <position position="227"/>
    </location>
    <ligand>
        <name>Mn(2+)</name>
        <dbReference type="ChEBI" id="CHEBI:29035"/>
        <label>2</label>
    </ligand>
</feature>
<comment type="pathway">
    <text evidence="3">Carbohydrate biosynthesis; gluconeogenesis.</text>
</comment>
<comment type="similarity">
    <text evidence="4 9">Belongs to the FBPase class 2 family.</text>
</comment>
<reference evidence="13 14" key="1">
    <citation type="submission" date="2016-04" db="EMBL/GenBank/DDBJ databases">
        <authorList>
            <person name="Evans L.H."/>
            <person name="Alamgir A."/>
            <person name="Owens N."/>
            <person name="Weber N.D."/>
            <person name="Virtaneva K."/>
            <person name="Barbian K."/>
            <person name="Babar A."/>
            <person name="Rosenke K."/>
        </authorList>
    </citation>
    <scope>NUCLEOTIDE SEQUENCE [LARGE SCALE GENOMIC DNA]</scope>
    <source>
        <strain evidence="13 14">IFM 0406</strain>
    </source>
</reference>
<dbReference type="STRING" id="455432.AWN90_00825"/>
<gene>
    <name evidence="12" type="primary">glpX</name>
    <name evidence="13" type="ORF">AWN90_00825</name>
    <name evidence="12" type="ORF">CRH09_33825</name>
</gene>
<feature type="binding site" evidence="10">
    <location>
        <position position="46"/>
    </location>
    <ligand>
        <name>Mn(2+)</name>
        <dbReference type="ChEBI" id="CHEBI:29035"/>
        <label>1</label>
    </ligand>
</feature>
<evidence type="ECO:0000313" key="15">
    <source>
        <dbReference type="Proteomes" id="UP000221961"/>
    </source>
</evidence>
<dbReference type="SUPFAM" id="SSF56655">
    <property type="entry name" value="Carbohydrate phosphatase"/>
    <property type="match status" value="1"/>
</dbReference>
<evidence type="ECO:0000256" key="3">
    <source>
        <dbReference type="ARBA" id="ARBA00004742"/>
    </source>
</evidence>
<evidence type="ECO:0000256" key="2">
    <source>
        <dbReference type="ARBA" id="ARBA00004496"/>
    </source>
</evidence>
<dbReference type="NCBIfam" id="TIGR00330">
    <property type="entry name" value="glpX"/>
    <property type="match status" value="1"/>
</dbReference>
<comment type="cofactor">
    <cofactor evidence="10">
        <name>Mn(2+)</name>
        <dbReference type="ChEBI" id="CHEBI:29035"/>
    </cofactor>
</comment>
<keyword evidence="7 10" id="KW-0464">Manganese</keyword>
<feature type="binding site" evidence="10">
    <location>
        <position position="70"/>
    </location>
    <ligand>
        <name>Mn(2+)</name>
        <dbReference type="ChEBI" id="CHEBI:29035"/>
        <label>1</label>
    </ligand>
</feature>
<dbReference type="GeneID" id="88362249"/>
<dbReference type="RefSeq" id="WP_067576770.1">
    <property type="nucleotide sequence ID" value="NZ_CP023778.1"/>
</dbReference>
<dbReference type="KEGG" id="ntp:CRH09_33825"/>
<feature type="binding site" evidence="11">
    <location>
        <begin position="178"/>
        <end position="180"/>
    </location>
    <ligand>
        <name>substrate</name>
    </ligand>
</feature>
<name>A0A164KFU2_9NOCA</name>
<keyword evidence="6" id="KW-0378">Hydrolase</keyword>
<evidence type="ECO:0000313" key="12">
    <source>
        <dbReference type="EMBL" id="ATL70422.1"/>
    </source>
</evidence>
<dbReference type="GO" id="GO:0006071">
    <property type="term" value="P:glycerol metabolic process"/>
    <property type="evidence" value="ECO:0007669"/>
    <property type="project" value="InterPro"/>
</dbReference>
<dbReference type="EMBL" id="CP023778">
    <property type="protein sequence ID" value="ATL70422.1"/>
    <property type="molecule type" value="Genomic_DNA"/>
</dbReference>
<feature type="binding site" evidence="10">
    <location>
        <position position="98"/>
    </location>
    <ligand>
        <name>Mn(2+)</name>
        <dbReference type="ChEBI" id="CHEBI:29035"/>
        <label>2</label>
    </ligand>
</feature>
<keyword evidence="8 9" id="KW-0119">Carbohydrate metabolism</keyword>
<accession>A0A164KFU2</accession>
<evidence type="ECO:0000256" key="8">
    <source>
        <dbReference type="ARBA" id="ARBA00023277"/>
    </source>
</evidence>
<evidence type="ECO:0000313" key="13">
    <source>
        <dbReference type="EMBL" id="KZM71353.1"/>
    </source>
</evidence>
<dbReference type="Pfam" id="PF03320">
    <property type="entry name" value="FBPase_glpX"/>
    <property type="match status" value="1"/>
</dbReference>